<evidence type="ECO:0000313" key="10">
    <source>
        <dbReference type="EnsemblMetazoa" id="Aqu2.1.43850_001"/>
    </source>
</evidence>
<dbReference type="AlphaFoldDB" id="A0A1X7VVF2"/>
<dbReference type="CDD" id="cd00637">
    <property type="entry name" value="7tm_classA_rhodopsin-like"/>
    <property type="match status" value="1"/>
</dbReference>
<comment type="subcellular location">
    <subcellularLocation>
        <location evidence="1">Membrane</location>
        <topology evidence="1">Multi-pass membrane protein</topology>
    </subcellularLocation>
</comment>
<dbReference type="InterPro" id="IPR000276">
    <property type="entry name" value="GPCR_Rhodpsn"/>
</dbReference>
<dbReference type="EnsemblMetazoa" id="Aqu2.1.43850_001">
    <property type="protein sequence ID" value="Aqu2.1.43850_001"/>
    <property type="gene ID" value="Aqu2.1.43850"/>
</dbReference>
<dbReference type="PANTHER" id="PTHR24240">
    <property type="entry name" value="OPSIN"/>
    <property type="match status" value="1"/>
</dbReference>
<reference evidence="10" key="1">
    <citation type="submission" date="2017-05" db="UniProtKB">
        <authorList>
            <consortium name="EnsemblMetazoa"/>
        </authorList>
    </citation>
    <scope>IDENTIFICATION</scope>
</reference>
<evidence type="ECO:0000256" key="3">
    <source>
        <dbReference type="ARBA" id="ARBA00022989"/>
    </source>
</evidence>
<dbReference type="SUPFAM" id="SSF81321">
    <property type="entry name" value="Family A G protein-coupled receptor-like"/>
    <property type="match status" value="2"/>
</dbReference>
<evidence type="ECO:0000256" key="7">
    <source>
        <dbReference type="ARBA" id="ARBA00023224"/>
    </source>
</evidence>
<dbReference type="GO" id="GO:0004930">
    <property type="term" value="F:G protein-coupled receptor activity"/>
    <property type="evidence" value="ECO:0007669"/>
    <property type="project" value="UniProtKB-KW"/>
</dbReference>
<dbReference type="GO" id="GO:0016020">
    <property type="term" value="C:membrane"/>
    <property type="evidence" value="ECO:0007669"/>
    <property type="project" value="UniProtKB-SubCell"/>
</dbReference>
<dbReference type="OrthoDB" id="10071887at2759"/>
<dbReference type="Pfam" id="PF00001">
    <property type="entry name" value="7tm_1"/>
    <property type="match status" value="2"/>
</dbReference>
<evidence type="ECO:0000256" key="6">
    <source>
        <dbReference type="ARBA" id="ARBA00023170"/>
    </source>
</evidence>
<feature type="transmembrane region" description="Helical" evidence="8">
    <location>
        <begin position="165"/>
        <end position="186"/>
    </location>
</feature>
<evidence type="ECO:0000256" key="5">
    <source>
        <dbReference type="ARBA" id="ARBA00023136"/>
    </source>
</evidence>
<name>A0A1X7VVF2_AMPQE</name>
<feature type="transmembrane region" description="Helical" evidence="8">
    <location>
        <begin position="249"/>
        <end position="275"/>
    </location>
</feature>
<evidence type="ECO:0000259" key="9">
    <source>
        <dbReference type="PROSITE" id="PS50262"/>
    </source>
</evidence>
<feature type="transmembrane region" description="Helical" evidence="8">
    <location>
        <begin position="54"/>
        <end position="77"/>
    </location>
</feature>
<proteinExistence type="predicted"/>
<dbReference type="PRINTS" id="PR00237">
    <property type="entry name" value="GPCRRHODOPSN"/>
</dbReference>
<organism evidence="10">
    <name type="scientific">Amphimedon queenslandica</name>
    <name type="common">Sponge</name>
    <dbReference type="NCBI Taxonomy" id="400682"/>
    <lineage>
        <taxon>Eukaryota</taxon>
        <taxon>Metazoa</taxon>
        <taxon>Porifera</taxon>
        <taxon>Demospongiae</taxon>
        <taxon>Heteroscleromorpha</taxon>
        <taxon>Haplosclerida</taxon>
        <taxon>Niphatidae</taxon>
        <taxon>Amphimedon</taxon>
    </lineage>
</organism>
<evidence type="ECO:0000256" key="4">
    <source>
        <dbReference type="ARBA" id="ARBA00023040"/>
    </source>
</evidence>
<dbReference type="PROSITE" id="PS50262">
    <property type="entry name" value="G_PROTEIN_RECEP_F1_2"/>
    <property type="match status" value="1"/>
</dbReference>
<keyword evidence="2 8" id="KW-0812">Transmembrane</keyword>
<feature type="transmembrane region" description="Helical" evidence="8">
    <location>
        <begin position="20"/>
        <end position="42"/>
    </location>
</feature>
<feature type="domain" description="G-protein coupled receptors family 1 profile" evidence="9">
    <location>
        <begin position="33"/>
        <end position="215"/>
    </location>
</feature>
<dbReference type="InterPro" id="IPR017452">
    <property type="entry name" value="GPCR_Rhodpsn_7TM"/>
</dbReference>
<feature type="transmembrane region" description="Helical" evidence="8">
    <location>
        <begin position="206"/>
        <end position="229"/>
    </location>
</feature>
<dbReference type="InterPro" id="IPR050125">
    <property type="entry name" value="GPCR_opsins"/>
</dbReference>
<evidence type="ECO:0000256" key="1">
    <source>
        <dbReference type="ARBA" id="ARBA00004141"/>
    </source>
</evidence>
<dbReference type="InParanoid" id="A0A1X7VVF2"/>
<evidence type="ECO:0000256" key="2">
    <source>
        <dbReference type="ARBA" id="ARBA00022692"/>
    </source>
</evidence>
<keyword evidence="4" id="KW-0297">G-protein coupled receptor</keyword>
<protein>
    <recommendedName>
        <fullName evidence="9">G-protein coupled receptors family 1 profile domain-containing protein</fullName>
    </recommendedName>
</protein>
<keyword evidence="6" id="KW-0675">Receptor</keyword>
<feature type="transmembrane region" description="Helical" evidence="8">
    <location>
        <begin position="97"/>
        <end position="125"/>
    </location>
</feature>
<accession>A0A1X7VVF2</accession>
<sequence length="332" mass="37245">MSFNSTDFVLTGNINSPTYAAVLSIEGVIGIIANVAVLLMTLYQRKSWNQPSTIFFTSLLLSNLIIALVYFMSSIAVGAEEWIFGKSFEEKNGSCMFVGYALGYGGMLISATLAVISFDWFLFIVKPHLHKQFMRPRVAVILIIVGAEEWIFGNTFEEKNGSCMFVGYILWYGGMIIAATLATISFDRFLFIVKPHLHKRFMRPRVALILIIVVWKKQGCSMVVATCFIKRQGRLVDRGVYQSKSKRLFGIFGSMLLFYIIALLPSYIVGLSIFFDLPDGLYAFGFWSYGLVTTINPLIQSYFRPEVKATLVLIANKIGLKSNKIGTSQNHS</sequence>
<dbReference type="Gene3D" id="1.20.1070.10">
    <property type="entry name" value="Rhodopsin 7-helix transmembrane proteins"/>
    <property type="match status" value="2"/>
</dbReference>
<keyword evidence="7" id="KW-0807">Transducer</keyword>
<feature type="transmembrane region" description="Helical" evidence="8">
    <location>
        <begin position="281"/>
        <end position="299"/>
    </location>
</feature>
<keyword evidence="5 8" id="KW-0472">Membrane</keyword>
<keyword evidence="3 8" id="KW-1133">Transmembrane helix</keyword>
<evidence type="ECO:0000256" key="8">
    <source>
        <dbReference type="SAM" id="Phobius"/>
    </source>
</evidence>